<evidence type="ECO:0000313" key="2">
    <source>
        <dbReference type="EMBL" id="CAD5210302.1"/>
    </source>
</evidence>
<dbReference type="AlphaFoldDB" id="A0A1I7S914"/>
<keyword evidence="4" id="KW-1185">Reference proteome</keyword>
<accession>A0A1I7S914</accession>
<dbReference type="WBParaSite" id="BXY_0950900.1">
    <property type="protein sequence ID" value="BXY_0950900.1"/>
    <property type="gene ID" value="BXY_0950900"/>
</dbReference>
<sequence>MSGNRVLSVLEKAKMVCWFEETNSLAMVARRYRSEFGVEPPTLGQIKRIHRQFLETGSVVSQPITSASSAITSNLLNNQTLNSAEAIKMSQQAMNLPSRESFV</sequence>
<dbReference type="Pfam" id="PF16087">
    <property type="entry name" value="DUF4817"/>
    <property type="match status" value="1"/>
</dbReference>
<dbReference type="EMBL" id="CAJFCV020000001">
    <property type="protein sequence ID" value="CAG9086134.1"/>
    <property type="molecule type" value="Genomic_DNA"/>
</dbReference>
<dbReference type="EMBL" id="CAJFDI010000001">
    <property type="protein sequence ID" value="CAD5210302.1"/>
    <property type="molecule type" value="Genomic_DNA"/>
</dbReference>
<dbReference type="Proteomes" id="UP000582659">
    <property type="component" value="Unassembled WGS sequence"/>
</dbReference>
<dbReference type="InterPro" id="IPR032135">
    <property type="entry name" value="DUF4817"/>
</dbReference>
<protein>
    <submittedName>
        <fullName evidence="2">(pine wood nematode) hypothetical protein</fullName>
    </submittedName>
    <submittedName>
        <fullName evidence="5">DUF4817 domain-containing protein</fullName>
    </submittedName>
</protein>
<evidence type="ECO:0000313" key="5">
    <source>
        <dbReference type="WBParaSite" id="BXY_0950900.1"/>
    </source>
</evidence>
<evidence type="ECO:0000313" key="3">
    <source>
        <dbReference type="Proteomes" id="UP000095284"/>
    </source>
</evidence>
<feature type="domain" description="DUF4817" evidence="1">
    <location>
        <begin position="10"/>
        <end position="59"/>
    </location>
</feature>
<dbReference type="OrthoDB" id="5856123at2759"/>
<dbReference type="Proteomes" id="UP000659654">
    <property type="component" value="Unassembled WGS sequence"/>
</dbReference>
<reference evidence="5" key="1">
    <citation type="submission" date="2016-11" db="UniProtKB">
        <authorList>
            <consortium name="WormBaseParasite"/>
        </authorList>
    </citation>
    <scope>IDENTIFICATION</scope>
</reference>
<evidence type="ECO:0000313" key="4">
    <source>
        <dbReference type="Proteomes" id="UP000659654"/>
    </source>
</evidence>
<gene>
    <name evidence="2" type="ORF">BXYJ_LOCUS1867</name>
</gene>
<evidence type="ECO:0000259" key="1">
    <source>
        <dbReference type="Pfam" id="PF16087"/>
    </source>
</evidence>
<proteinExistence type="predicted"/>
<dbReference type="Proteomes" id="UP000095284">
    <property type="component" value="Unplaced"/>
</dbReference>
<name>A0A1I7S914_BURXY</name>
<organism evidence="3 5">
    <name type="scientific">Bursaphelenchus xylophilus</name>
    <name type="common">Pinewood nematode worm</name>
    <name type="synonym">Aphelenchoides xylophilus</name>
    <dbReference type="NCBI Taxonomy" id="6326"/>
    <lineage>
        <taxon>Eukaryota</taxon>
        <taxon>Metazoa</taxon>
        <taxon>Ecdysozoa</taxon>
        <taxon>Nematoda</taxon>
        <taxon>Chromadorea</taxon>
        <taxon>Rhabditida</taxon>
        <taxon>Tylenchina</taxon>
        <taxon>Tylenchomorpha</taxon>
        <taxon>Aphelenchoidea</taxon>
        <taxon>Aphelenchoididae</taxon>
        <taxon>Bursaphelenchus</taxon>
    </lineage>
</organism>
<reference evidence="2" key="2">
    <citation type="submission" date="2020-09" db="EMBL/GenBank/DDBJ databases">
        <authorList>
            <person name="Kikuchi T."/>
        </authorList>
    </citation>
    <scope>NUCLEOTIDE SEQUENCE</scope>
    <source>
        <strain evidence="2">Ka4C1</strain>
    </source>
</reference>